<keyword evidence="2" id="KW-1185">Reference proteome</keyword>
<proteinExistence type="predicted"/>
<dbReference type="Proteomes" id="UP000054928">
    <property type="component" value="Unassembled WGS sequence"/>
</dbReference>
<protein>
    <submittedName>
        <fullName evidence="1">Uncharacterized protein</fullName>
    </submittedName>
</protein>
<sequence length="70" mass="8244">MYAANFAFPHFSECAKSAYPIMKKYDGFIHIESSFLEAHRHMEKNCKDLTLDFIYFKQNIEADSIFVETL</sequence>
<dbReference type="GeneID" id="36410392"/>
<evidence type="ECO:0000313" key="2">
    <source>
        <dbReference type="Proteomes" id="UP000054928"/>
    </source>
</evidence>
<organism evidence="1 2">
    <name type="scientific">Plasmopara halstedii</name>
    <name type="common">Downy mildew of sunflower</name>
    <dbReference type="NCBI Taxonomy" id="4781"/>
    <lineage>
        <taxon>Eukaryota</taxon>
        <taxon>Sar</taxon>
        <taxon>Stramenopiles</taxon>
        <taxon>Oomycota</taxon>
        <taxon>Peronosporomycetes</taxon>
        <taxon>Peronosporales</taxon>
        <taxon>Peronosporaceae</taxon>
        <taxon>Plasmopara</taxon>
    </lineage>
</organism>
<evidence type="ECO:0000313" key="1">
    <source>
        <dbReference type="EMBL" id="CEG39195.1"/>
    </source>
</evidence>
<reference evidence="2" key="1">
    <citation type="submission" date="2014-09" db="EMBL/GenBank/DDBJ databases">
        <authorList>
            <person name="Sharma Rahul"/>
            <person name="Thines Marco"/>
        </authorList>
    </citation>
    <scope>NUCLEOTIDE SEQUENCE [LARGE SCALE GENOMIC DNA]</scope>
</reference>
<dbReference type="RefSeq" id="XP_024575564.1">
    <property type="nucleotide sequence ID" value="XM_024724716.2"/>
</dbReference>
<accession>A0A0N7L4N8</accession>
<dbReference type="EMBL" id="CCYD01000409">
    <property type="protein sequence ID" value="CEG39195.1"/>
    <property type="molecule type" value="Genomic_DNA"/>
</dbReference>
<dbReference type="AlphaFoldDB" id="A0A0N7L4N8"/>
<name>A0A0N7L4N8_PLAHL</name>